<protein>
    <submittedName>
        <fullName evidence="4">N-acetylglucosamine-6-phosphate deacetylase</fullName>
    </submittedName>
</protein>
<sequence>MNRAEILGVHREGPFISPDMLGAQPPQARKVDRAFLEELLSMAPVRVITFAPEADEADLLLNMARENGIRAQLGHSPCRYEVAERVFRRGASGATHLFNAMSPLHHRAPGLAGAALAHARNAEIIPDLMHVHPGAIHVALRAVPGLYAVTDASRATGAPDGTYPFGEVTAHKCGNGLRLPDGTLAGSCLTMLQAFRNFVEIGLEPAEAVRRCSTIAADYLGLQDRGRIRKGAIADLVVLSPELTLKDVILRGKSVNG</sequence>
<dbReference type="SUPFAM" id="SSF51556">
    <property type="entry name" value="Metallo-dependent hydrolases"/>
    <property type="match status" value="1"/>
</dbReference>
<name>A0A4V2V319_9HYPH</name>
<evidence type="ECO:0000256" key="2">
    <source>
        <dbReference type="ARBA" id="ARBA00022801"/>
    </source>
</evidence>
<comment type="caution">
    <text evidence="4">The sequence shown here is derived from an EMBL/GenBank/DDBJ whole genome shotgun (WGS) entry which is preliminary data.</text>
</comment>
<evidence type="ECO:0000256" key="1">
    <source>
        <dbReference type="ARBA" id="ARBA00010716"/>
    </source>
</evidence>
<dbReference type="Gene3D" id="3.20.20.140">
    <property type="entry name" value="Metal-dependent hydrolases"/>
    <property type="match status" value="1"/>
</dbReference>
<dbReference type="PANTHER" id="PTHR11113">
    <property type="entry name" value="N-ACETYLGLUCOSAMINE-6-PHOSPHATE DEACETYLASE"/>
    <property type="match status" value="1"/>
</dbReference>
<evidence type="ECO:0000313" key="4">
    <source>
        <dbReference type="EMBL" id="TCT28200.1"/>
    </source>
</evidence>
<dbReference type="AlphaFoldDB" id="A0A4V2V319"/>
<dbReference type="Gene3D" id="2.30.40.10">
    <property type="entry name" value="Urease, subunit C, domain 1"/>
    <property type="match status" value="1"/>
</dbReference>
<dbReference type="Pfam" id="PF01979">
    <property type="entry name" value="Amidohydro_1"/>
    <property type="match status" value="1"/>
</dbReference>
<accession>A0A4V2V319</accession>
<proteinExistence type="inferred from homology"/>
<evidence type="ECO:0000313" key="5">
    <source>
        <dbReference type="Proteomes" id="UP000295097"/>
    </source>
</evidence>
<dbReference type="InterPro" id="IPR011059">
    <property type="entry name" value="Metal-dep_hydrolase_composite"/>
</dbReference>
<dbReference type="GO" id="GO:0008448">
    <property type="term" value="F:N-acetylglucosamine-6-phosphate deacetylase activity"/>
    <property type="evidence" value="ECO:0007669"/>
    <property type="project" value="TreeGrafter"/>
</dbReference>
<keyword evidence="2" id="KW-0378">Hydrolase</keyword>
<comment type="similarity">
    <text evidence="1">Belongs to the metallo-dependent hydrolases superfamily. NagA family.</text>
</comment>
<organism evidence="4 5">
    <name type="scientific">Martelella mediterranea</name>
    <dbReference type="NCBI Taxonomy" id="293089"/>
    <lineage>
        <taxon>Bacteria</taxon>
        <taxon>Pseudomonadati</taxon>
        <taxon>Pseudomonadota</taxon>
        <taxon>Alphaproteobacteria</taxon>
        <taxon>Hyphomicrobiales</taxon>
        <taxon>Aurantimonadaceae</taxon>
        <taxon>Martelella</taxon>
    </lineage>
</organism>
<dbReference type="Proteomes" id="UP000295097">
    <property type="component" value="Unassembled WGS sequence"/>
</dbReference>
<evidence type="ECO:0000259" key="3">
    <source>
        <dbReference type="Pfam" id="PF01979"/>
    </source>
</evidence>
<dbReference type="EMBL" id="SMAR01000064">
    <property type="protein sequence ID" value="TCT28200.1"/>
    <property type="molecule type" value="Genomic_DNA"/>
</dbReference>
<keyword evidence="5" id="KW-1185">Reference proteome</keyword>
<gene>
    <name evidence="4" type="ORF">EDC90_10644</name>
</gene>
<feature type="domain" description="Amidohydrolase-related" evidence="3">
    <location>
        <begin position="5"/>
        <end position="255"/>
    </location>
</feature>
<dbReference type="SUPFAM" id="SSF51338">
    <property type="entry name" value="Composite domain of metallo-dependent hydrolases"/>
    <property type="match status" value="1"/>
</dbReference>
<dbReference type="InterPro" id="IPR032466">
    <property type="entry name" value="Metal_Hydrolase"/>
</dbReference>
<dbReference type="InterPro" id="IPR006680">
    <property type="entry name" value="Amidohydro-rel"/>
</dbReference>
<reference evidence="4 5" key="1">
    <citation type="submission" date="2019-03" db="EMBL/GenBank/DDBJ databases">
        <title>Freshwater and sediment microbial communities from various areas in North America, analyzing microbe dynamics in response to fracking.</title>
        <authorList>
            <person name="Lamendella R."/>
        </authorList>
    </citation>
    <scope>NUCLEOTIDE SEQUENCE [LARGE SCALE GENOMIC DNA]</scope>
    <source>
        <strain evidence="4 5">175.2</strain>
    </source>
</reference>
<dbReference type="GO" id="GO:0006046">
    <property type="term" value="P:N-acetylglucosamine catabolic process"/>
    <property type="evidence" value="ECO:0007669"/>
    <property type="project" value="TreeGrafter"/>
</dbReference>
<dbReference type="RefSeq" id="WP_245511152.1">
    <property type="nucleotide sequence ID" value="NZ_SMAR01000064.1"/>
</dbReference>
<dbReference type="PANTHER" id="PTHR11113:SF14">
    <property type="entry name" value="N-ACETYLGLUCOSAMINE-6-PHOSPHATE DEACETYLASE"/>
    <property type="match status" value="1"/>
</dbReference>